<keyword evidence="5 6" id="KW-0472">Membrane</keyword>
<keyword evidence="4 6" id="KW-1133">Transmembrane helix</keyword>
<feature type="transmembrane region" description="Helical" evidence="6">
    <location>
        <begin position="192"/>
        <end position="211"/>
    </location>
</feature>
<accession>A0A0D0YUD7</accession>
<dbReference type="PANTHER" id="PTHR42770:SF6">
    <property type="entry name" value="PUTRESCINE TRANSPORTER POTE"/>
    <property type="match status" value="1"/>
</dbReference>
<dbReference type="OrthoDB" id="9762947at2"/>
<evidence type="ECO:0000313" key="7">
    <source>
        <dbReference type="EMBL" id="KIS02884.1"/>
    </source>
</evidence>
<evidence type="ECO:0000313" key="8">
    <source>
        <dbReference type="Proteomes" id="UP000032279"/>
    </source>
</evidence>
<evidence type="ECO:0000256" key="4">
    <source>
        <dbReference type="ARBA" id="ARBA00022989"/>
    </source>
</evidence>
<feature type="transmembrane region" description="Helical" evidence="6">
    <location>
        <begin position="412"/>
        <end position="432"/>
    </location>
</feature>
<evidence type="ECO:0000256" key="2">
    <source>
        <dbReference type="ARBA" id="ARBA00022475"/>
    </source>
</evidence>
<dbReference type="PANTHER" id="PTHR42770">
    <property type="entry name" value="AMINO ACID TRANSPORTER-RELATED"/>
    <property type="match status" value="1"/>
</dbReference>
<comment type="caution">
    <text evidence="7">The sequence shown here is derived from an EMBL/GenBank/DDBJ whole genome shotgun (WGS) entry which is preliminary data.</text>
</comment>
<evidence type="ECO:0000256" key="5">
    <source>
        <dbReference type="ARBA" id="ARBA00023136"/>
    </source>
</evidence>
<dbReference type="AlphaFoldDB" id="A0A0D0YUD7"/>
<proteinExistence type="inferred from homology"/>
<gene>
    <name evidence="7" type="primary">potE</name>
    <name evidence="7" type="ORF">WDC_1527</name>
</gene>
<feature type="transmembrane region" description="Helical" evidence="6">
    <location>
        <begin position="153"/>
        <end position="172"/>
    </location>
</feature>
<dbReference type="HAMAP" id="MF_02073">
    <property type="entry name" value="Putrescine_transp"/>
    <property type="match status" value="1"/>
</dbReference>
<feature type="transmembrane region" description="Helical" evidence="6">
    <location>
        <begin position="90"/>
        <end position="110"/>
    </location>
</feature>
<dbReference type="InterPro" id="IPR050367">
    <property type="entry name" value="APC_superfamily"/>
</dbReference>
<sequence length="448" mass="47809">MAENKKKMSVMQLTIITAVNMLGSGIIMLPSKLAQIGTMSILSWLVTLTGALCLAYSFARCGMFSNRTASGMGGYAEYSYGKDGSFMANFTYAISLVIANVAIAISAVGYGEVFLGVTLKPFEITLSAMALIIITTVANFWGPRVTGNIGTITVWGVIVPVVVLSVIGWFWFSPHMYASSWNPHHESLFTGISASIPITLWAFLGLESAAANSDAVENPKKNVPIAVLGGTIGAGIIYILSTNVMAGIVNNHALVTSNAPFGLTFATMFTPVIGKIVMGLMVLACIGSLLGWQFTVAEVFRSSANEGYFPALFKKVTKREAPIVGMVTLMICQILLSLLTISPNLINQFNTLVNLAVVTNLVPYVLDMGALKTIQMSAGLTKESKGFKLTNVIAVIAGIYSLYSMYASGSEAMVLGALVAFAGWTIYGFVSYKYDLPDAQKESQQNNA</sequence>
<feature type="transmembrane region" description="Helical" evidence="6">
    <location>
        <begin position="268"/>
        <end position="292"/>
    </location>
</feature>
<feature type="transmembrane region" description="Helical" evidence="6">
    <location>
        <begin position="223"/>
        <end position="248"/>
    </location>
</feature>
<evidence type="ECO:0000256" key="3">
    <source>
        <dbReference type="ARBA" id="ARBA00022692"/>
    </source>
</evidence>
<dbReference type="Gene3D" id="1.20.1740.10">
    <property type="entry name" value="Amino acid/polyamine transporter I"/>
    <property type="match status" value="1"/>
</dbReference>
<dbReference type="EMBL" id="AWTT01000042">
    <property type="protein sequence ID" value="KIS02884.1"/>
    <property type="molecule type" value="Genomic_DNA"/>
</dbReference>
<feature type="transmembrane region" description="Helical" evidence="6">
    <location>
        <begin position="12"/>
        <end position="29"/>
    </location>
</feature>
<name>A0A0D0YUD7_9LACO</name>
<dbReference type="InterPro" id="IPR002293">
    <property type="entry name" value="AA/rel_permease1"/>
</dbReference>
<dbReference type="NCBIfam" id="TIGR04299">
    <property type="entry name" value="antiport_PotE"/>
    <property type="match status" value="1"/>
</dbReference>
<dbReference type="PIRSF" id="PIRSF006060">
    <property type="entry name" value="AA_transporter"/>
    <property type="match status" value="1"/>
</dbReference>
<feature type="transmembrane region" description="Helical" evidence="6">
    <location>
        <begin position="41"/>
        <end position="59"/>
    </location>
</feature>
<feature type="transmembrane region" description="Helical" evidence="6">
    <location>
        <begin position="348"/>
        <end position="366"/>
    </location>
</feature>
<comment type="subcellular location">
    <subcellularLocation>
        <location evidence="1 6">Cell membrane</location>
        <topology evidence="1 6">Multi-pass membrane protein</topology>
    </subcellularLocation>
</comment>
<keyword evidence="3 6" id="KW-0812">Transmembrane</keyword>
<dbReference type="RefSeq" id="WP_044011229.1">
    <property type="nucleotide sequence ID" value="NZ_AWTT01000042.1"/>
</dbReference>
<dbReference type="Pfam" id="PF13520">
    <property type="entry name" value="AA_permease_2"/>
    <property type="match status" value="1"/>
</dbReference>
<dbReference type="STRING" id="1335616.WDC_1527"/>
<dbReference type="Proteomes" id="UP000032279">
    <property type="component" value="Unassembled WGS sequence"/>
</dbReference>
<protein>
    <recommendedName>
        <fullName evidence="6">Putrescine transporter</fullName>
    </recommendedName>
</protein>
<feature type="transmembrane region" description="Helical" evidence="6">
    <location>
        <begin position="323"/>
        <end position="342"/>
    </location>
</feature>
<dbReference type="NCBIfam" id="NF007938">
    <property type="entry name" value="PRK10655.1"/>
    <property type="match status" value="1"/>
</dbReference>
<keyword evidence="6" id="KW-0813">Transport</keyword>
<dbReference type="PATRIC" id="fig|1335616.4.peg.1533"/>
<organism evidence="7 8">
    <name type="scientific">Paucilactobacillus wasatchensis</name>
    <dbReference type="NCBI Taxonomy" id="1335616"/>
    <lineage>
        <taxon>Bacteria</taxon>
        <taxon>Bacillati</taxon>
        <taxon>Bacillota</taxon>
        <taxon>Bacilli</taxon>
        <taxon>Lactobacillales</taxon>
        <taxon>Lactobacillaceae</taxon>
        <taxon>Paucilactobacillus</taxon>
    </lineage>
</organism>
<keyword evidence="8" id="KW-1185">Reference proteome</keyword>
<evidence type="ECO:0000256" key="1">
    <source>
        <dbReference type="ARBA" id="ARBA00004651"/>
    </source>
</evidence>
<comment type="similarity">
    <text evidence="6">Belongs to the amino acid-polyamine-organocation (APC) superfamily. Basic amino acid/polyamine antiporter (APA) (TC 2.A.3.2) family.</text>
</comment>
<dbReference type="InterPro" id="IPR027566">
    <property type="entry name" value="Symport/antiport_PotE"/>
</dbReference>
<dbReference type="GO" id="GO:0005886">
    <property type="term" value="C:plasma membrane"/>
    <property type="evidence" value="ECO:0007669"/>
    <property type="project" value="UniProtKB-SubCell"/>
</dbReference>
<keyword evidence="2 6" id="KW-1003">Cell membrane</keyword>
<evidence type="ECO:0000256" key="6">
    <source>
        <dbReference type="HAMAP-Rule" id="MF_02073"/>
    </source>
</evidence>
<feature type="transmembrane region" description="Helical" evidence="6">
    <location>
        <begin position="122"/>
        <end position="141"/>
    </location>
</feature>
<reference evidence="7 8" key="1">
    <citation type="submission" date="2013-08" db="EMBL/GenBank/DDBJ databases">
        <title>Lactobacillus wasatchii sp. WDC04, a late gas producing bacteria isolated from aged chedder cheese.</title>
        <authorList>
            <person name="Oberg C.J."/>
            <person name="Culumber M."/>
            <person name="McMahon D.J."/>
            <person name="Broadbent J.R."/>
            <person name="Oberg T.S."/>
            <person name="Ortaki F."/>
        </authorList>
    </citation>
    <scope>NUCLEOTIDE SEQUENCE [LARGE SCALE GENOMIC DNA]</scope>
    <source>
        <strain evidence="7 8">WDC04</strain>
    </source>
</reference>
<dbReference type="GO" id="GO:0015496">
    <property type="term" value="F:putrescine:ornithine antiporter activity"/>
    <property type="evidence" value="ECO:0007669"/>
    <property type="project" value="InterPro"/>
</dbReference>
<feature type="transmembrane region" description="Helical" evidence="6">
    <location>
        <begin position="387"/>
        <end position="406"/>
    </location>
</feature>